<keyword evidence="2" id="KW-1185">Reference proteome</keyword>
<proteinExistence type="predicted"/>
<keyword evidence="1" id="KW-0645">Protease</keyword>
<dbReference type="InterPro" id="IPR009003">
    <property type="entry name" value="Peptidase_S1_PA"/>
</dbReference>
<dbReference type="GO" id="GO:0006508">
    <property type="term" value="P:proteolysis"/>
    <property type="evidence" value="ECO:0007669"/>
    <property type="project" value="UniProtKB-KW"/>
</dbReference>
<reference evidence="1" key="1">
    <citation type="submission" date="2022-08" db="EMBL/GenBank/DDBJ databases">
        <title>Chryseobacterium antibioticum,isolated from the rhizosphere soil of Pyrola in Tibet.</title>
        <authorList>
            <person name="Kan Y."/>
        </authorList>
    </citation>
    <scope>NUCLEOTIDE SEQUENCE</scope>
    <source>
        <strain evidence="1">Pc2-12</strain>
    </source>
</reference>
<gene>
    <name evidence="1" type="ORF">NZD88_01450</name>
</gene>
<name>A0ABT2IC75_9FLAO</name>
<evidence type="ECO:0000313" key="1">
    <source>
        <dbReference type="EMBL" id="MCT2406219.1"/>
    </source>
</evidence>
<protein>
    <submittedName>
        <fullName evidence="1">Serine protease</fullName>
    </submittedName>
</protein>
<dbReference type="Pfam" id="PF13365">
    <property type="entry name" value="Trypsin_2"/>
    <property type="match status" value="1"/>
</dbReference>
<dbReference type="RefSeq" id="WP_259826859.1">
    <property type="nucleotide sequence ID" value="NZ_JANZQH010000001.1"/>
</dbReference>
<dbReference type="SUPFAM" id="SSF50494">
    <property type="entry name" value="Trypsin-like serine proteases"/>
    <property type="match status" value="1"/>
</dbReference>
<evidence type="ECO:0000313" key="2">
    <source>
        <dbReference type="Proteomes" id="UP001142057"/>
    </source>
</evidence>
<sequence>MIELDQYPYIYENLLIEIIEYFSAHHSLGKTISNSERRTILKFYQYYQSKYNISDMPPFSSISRLCEILVEKKYLSVVVKDTPHNFDDTYMFLPSDGVGALFQNEVLKRLLNEKLNCLVFGFKYINSSYKDNVRPICHYIDKDPGIGSSFLFLDGIATAKHCIEKARKLSIKGIPKEVLNASEFLIHEVDAMDLMFIKFPQGHSQGFKFFEYEEGQVLDEVLALGFPKIPGFHTFMTAEKAVISSRYTSSIGTVASLSEDFWMRQNLMLITAKIKGGNSGGPIINNKGNVVGIASNIPQIEENYDDLGYGIAIPIKFLIEIIEGKSKVFNTSGIEFIDFID</sequence>
<dbReference type="Proteomes" id="UP001142057">
    <property type="component" value="Unassembled WGS sequence"/>
</dbReference>
<accession>A0ABT2IC75</accession>
<dbReference type="Gene3D" id="2.40.10.120">
    <property type="match status" value="1"/>
</dbReference>
<comment type="caution">
    <text evidence="1">The sequence shown here is derived from an EMBL/GenBank/DDBJ whole genome shotgun (WGS) entry which is preliminary data.</text>
</comment>
<dbReference type="EMBL" id="JANZQH010000001">
    <property type="protein sequence ID" value="MCT2406219.1"/>
    <property type="molecule type" value="Genomic_DNA"/>
</dbReference>
<dbReference type="GO" id="GO:0008233">
    <property type="term" value="F:peptidase activity"/>
    <property type="evidence" value="ECO:0007669"/>
    <property type="project" value="UniProtKB-KW"/>
</dbReference>
<organism evidence="1 2">
    <name type="scientific">Chryseobacterium pyrolae</name>
    <dbReference type="NCBI Taxonomy" id="2987481"/>
    <lineage>
        <taxon>Bacteria</taxon>
        <taxon>Pseudomonadati</taxon>
        <taxon>Bacteroidota</taxon>
        <taxon>Flavobacteriia</taxon>
        <taxon>Flavobacteriales</taxon>
        <taxon>Weeksellaceae</taxon>
        <taxon>Chryseobacterium group</taxon>
        <taxon>Chryseobacterium</taxon>
    </lineage>
</organism>
<keyword evidence="1" id="KW-0378">Hydrolase</keyword>